<proteinExistence type="predicted"/>
<protein>
    <submittedName>
        <fullName evidence="1">Uncharacterized protein</fullName>
    </submittedName>
</protein>
<accession>D8LWH5</accession>
<dbReference type="GeneID" id="24917843"/>
<evidence type="ECO:0000313" key="1">
    <source>
        <dbReference type="EMBL" id="CBK20164.2"/>
    </source>
</evidence>
<organism evidence="1">
    <name type="scientific">Blastocystis hominis</name>
    <dbReference type="NCBI Taxonomy" id="12968"/>
    <lineage>
        <taxon>Eukaryota</taxon>
        <taxon>Sar</taxon>
        <taxon>Stramenopiles</taxon>
        <taxon>Bigyra</taxon>
        <taxon>Opalozoa</taxon>
        <taxon>Opalinata</taxon>
        <taxon>Blastocystidae</taxon>
        <taxon>Blastocystis</taxon>
    </lineage>
</organism>
<sequence length="175" mass="20110">MQREDVGSAANTQNEEDHVSAEFGNFDWARRLSRFIARHPHRWDEYHENVPAMPEEAAIPVIQNTIETLEWQEDERRMLMNWLDFFAHGGLLQNQNNFAHALQIQGITFDVLDAFLTLMIPFLKAGVRSEYTVQTFIKQKPSVICDLEVVISPANARALPEDIDVDTAKVILHHS</sequence>
<dbReference type="RefSeq" id="XP_012894212.1">
    <property type="nucleotide sequence ID" value="XM_013038758.1"/>
</dbReference>
<evidence type="ECO:0000313" key="2">
    <source>
        <dbReference type="Proteomes" id="UP000008312"/>
    </source>
</evidence>
<dbReference type="AlphaFoldDB" id="D8LWH5"/>
<reference evidence="1" key="1">
    <citation type="submission" date="2010-02" db="EMBL/GenBank/DDBJ databases">
        <title>Sequencing and annotation of the Blastocystis hominis genome.</title>
        <authorList>
            <person name="Wincker P."/>
        </authorList>
    </citation>
    <scope>NUCLEOTIDE SEQUENCE</scope>
    <source>
        <strain evidence="1">Singapore isolate B</strain>
    </source>
</reference>
<dbReference type="Proteomes" id="UP000008312">
    <property type="component" value="Unassembled WGS sequence"/>
</dbReference>
<dbReference type="EMBL" id="FN668638">
    <property type="protein sequence ID" value="CBK20164.2"/>
    <property type="molecule type" value="Genomic_DNA"/>
</dbReference>
<gene>
    <name evidence="1" type="ORF">GSBLH_T00000536001</name>
</gene>
<dbReference type="InParanoid" id="D8LWH5"/>
<name>D8LWH5_BLAHO</name>
<keyword evidence="2" id="KW-1185">Reference proteome</keyword>
<dbReference type="OrthoDB" id="10583191at2759"/>